<dbReference type="Proteomes" id="UP000053259">
    <property type="component" value="Unassembled WGS sequence"/>
</dbReference>
<dbReference type="InterPro" id="IPR038883">
    <property type="entry name" value="AN11006-like"/>
</dbReference>
<feature type="compositionally biased region" description="Basic and acidic residues" evidence="1">
    <location>
        <begin position="374"/>
        <end position="388"/>
    </location>
</feature>
<accession>A0A0D2AQ19</accession>
<dbReference type="VEuPathDB" id="FungiDB:PV09_00548"/>
<gene>
    <name evidence="2" type="ORF">PV09_00548</name>
</gene>
<dbReference type="OrthoDB" id="62952at2759"/>
<dbReference type="GeneID" id="27308521"/>
<dbReference type="InParanoid" id="A0A0D2AQ19"/>
<dbReference type="EMBL" id="KN847530">
    <property type="protein sequence ID" value="KIW08585.1"/>
    <property type="molecule type" value="Genomic_DNA"/>
</dbReference>
<reference evidence="2 3" key="1">
    <citation type="submission" date="2015-01" db="EMBL/GenBank/DDBJ databases">
        <title>The Genome Sequence of Ochroconis gallopava CBS43764.</title>
        <authorList>
            <consortium name="The Broad Institute Genomics Platform"/>
            <person name="Cuomo C."/>
            <person name="de Hoog S."/>
            <person name="Gorbushina A."/>
            <person name="Stielow B."/>
            <person name="Teixiera M."/>
            <person name="Abouelleil A."/>
            <person name="Chapman S.B."/>
            <person name="Priest M."/>
            <person name="Young S.K."/>
            <person name="Wortman J."/>
            <person name="Nusbaum C."/>
            <person name="Birren B."/>
        </authorList>
    </citation>
    <scope>NUCLEOTIDE SEQUENCE [LARGE SCALE GENOMIC DNA]</scope>
    <source>
        <strain evidence="2 3">CBS 43764</strain>
    </source>
</reference>
<dbReference type="AlphaFoldDB" id="A0A0D2AQ19"/>
<evidence type="ECO:0000313" key="2">
    <source>
        <dbReference type="EMBL" id="KIW08585.1"/>
    </source>
</evidence>
<evidence type="ECO:0000313" key="3">
    <source>
        <dbReference type="Proteomes" id="UP000053259"/>
    </source>
</evidence>
<protein>
    <submittedName>
        <fullName evidence="2">Uncharacterized protein</fullName>
    </submittedName>
</protein>
<proteinExistence type="predicted"/>
<keyword evidence="3" id="KW-1185">Reference proteome</keyword>
<dbReference type="RefSeq" id="XP_016218454.1">
    <property type="nucleotide sequence ID" value="XM_016353301.1"/>
</dbReference>
<sequence>MSEFSASFRSSNLRGTFVLSKARSKVLHANGNKPAKTRDVKHFPFFGLPRELRDRVYRMVLVAPFIYIDLVSCASDDDDEETLTLYPLPKFRTTYISLGKKMTYRLMPSHKCRCGQCPTEFAPQLQLFYVSRAMYVEAREVFYKENEFKTELASGLGCSAWLKDREYSLKYIRSLNFDVALHTAEFNYGRWSENCYKALFGMLRERTDLRHLTLNFHGLVPDVTIENGWQCPCDCQEFEHPLLQLGHVIGMPGLPISRTTKIHDREWGLLKALTMITNLQRLAINVDFCYHMLDHDGHDDNVFEHDHIRSFIAYMRSRMLKRGAELSSRQIHGYCRVHDEVEDKRYRFHCDDDEYGKSYLTLLKTATHSPSHHNHSDSGSEMDSHMSEPEGATDNEDEWEDESDLLDEDIDISSGVEEEIPPLESNNEGSDRDIY</sequence>
<feature type="region of interest" description="Disordered" evidence="1">
    <location>
        <begin position="367"/>
        <end position="435"/>
    </location>
</feature>
<dbReference type="PANTHER" id="PTHR42085:SF2">
    <property type="entry name" value="F-BOX DOMAIN-CONTAINING PROTEIN"/>
    <property type="match status" value="1"/>
</dbReference>
<name>A0A0D2AQ19_9PEZI</name>
<dbReference type="PANTHER" id="PTHR42085">
    <property type="entry name" value="F-BOX DOMAIN-CONTAINING PROTEIN"/>
    <property type="match status" value="1"/>
</dbReference>
<organism evidence="2 3">
    <name type="scientific">Verruconis gallopava</name>
    <dbReference type="NCBI Taxonomy" id="253628"/>
    <lineage>
        <taxon>Eukaryota</taxon>
        <taxon>Fungi</taxon>
        <taxon>Dikarya</taxon>
        <taxon>Ascomycota</taxon>
        <taxon>Pezizomycotina</taxon>
        <taxon>Dothideomycetes</taxon>
        <taxon>Pleosporomycetidae</taxon>
        <taxon>Venturiales</taxon>
        <taxon>Sympoventuriaceae</taxon>
        <taxon>Verruconis</taxon>
    </lineage>
</organism>
<feature type="compositionally biased region" description="Acidic residues" evidence="1">
    <location>
        <begin position="391"/>
        <end position="421"/>
    </location>
</feature>
<evidence type="ECO:0000256" key="1">
    <source>
        <dbReference type="SAM" id="MobiDB-lite"/>
    </source>
</evidence>
<dbReference type="HOGENOM" id="CLU_630386_0_0_1"/>